<dbReference type="Proteomes" id="UP000317638">
    <property type="component" value="Unassembled WGS sequence"/>
</dbReference>
<dbReference type="SUPFAM" id="SSF56112">
    <property type="entry name" value="Protein kinase-like (PK-like)"/>
    <property type="match status" value="1"/>
</dbReference>
<evidence type="ECO:0000313" key="1">
    <source>
        <dbReference type="EMBL" id="TRY17392.1"/>
    </source>
</evidence>
<comment type="caution">
    <text evidence="1">The sequence shown here is derived from an EMBL/GenBank/DDBJ whole genome shotgun (WGS) entry which is preliminary data.</text>
</comment>
<dbReference type="OrthoDB" id="7842280at2"/>
<sequence>MTRATAGAPPSEVVLGDAVWRISRAWPLGADPAAGLAVEANSGRDSVRAALWRDGGLELLGVGEDPKLSELRELASAGTVVSHRLRKRAVVRLTDGSEFVKVVRAGRADGILAGIEQARPFEAGFRTPEVLGSTAATVRFSALAGRSLHEATAFTDGEWHRAWEQVGSGLVRSHGATSTLVGKALRHHEIGDEVRVLEDWYERAAPWVADPGALRLLVLGAVADLRRLGRHGWVPTHRDLHDKQLMWDPELGPGMLDVDTACLSHPALDLGNLRAHARWRVLQGLWSRDRAAVVADMVDRVADSVGVPPDEVAVFERATLARISCVYAFRPGHARTAQHLQKVLRHRVSGRQGGFCTNELY</sequence>
<dbReference type="RefSeq" id="WP_143938856.1">
    <property type="nucleotide sequence ID" value="NZ_VKKG01000005.1"/>
</dbReference>
<keyword evidence="1" id="KW-0808">Transferase</keyword>
<protein>
    <submittedName>
        <fullName evidence="1">Phosphotransferase</fullName>
    </submittedName>
</protein>
<organism evidence="1 2">
    <name type="scientific">Tessaracoccus rhinocerotis</name>
    <dbReference type="NCBI Taxonomy" id="1689449"/>
    <lineage>
        <taxon>Bacteria</taxon>
        <taxon>Bacillati</taxon>
        <taxon>Actinomycetota</taxon>
        <taxon>Actinomycetes</taxon>
        <taxon>Propionibacteriales</taxon>
        <taxon>Propionibacteriaceae</taxon>
        <taxon>Tessaracoccus</taxon>
    </lineage>
</organism>
<name>A0A553JY65_9ACTN</name>
<proteinExistence type="predicted"/>
<accession>A0A553JY65</accession>
<dbReference type="GO" id="GO:0016740">
    <property type="term" value="F:transferase activity"/>
    <property type="evidence" value="ECO:0007669"/>
    <property type="project" value="UniProtKB-KW"/>
</dbReference>
<reference evidence="1 2" key="1">
    <citation type="submission" date="2019-07" db="EMBL/GenBank/DDBJ databases">
        <authorList>
            <person name="Zhou L.-Y."/>
        </authorList>
    </citation>
    <scope>NUCLEOTIDE SEQUENCE [LARGE SCALE GENOMIC DNA]</scope>
    <source>
        <strain evidence="1 2">YIM 101269</strain>
    </source>
</reference>
<evidence type="ECO:0000313" key="2">
    <source>
        <dbReference type="Proteomes" id="UP000317638"/>
    </source>
</evidence>
<dbReference type="EMBL" id="VKKG01000005">
    <property type="protein sequence ID" value="TRY17392.1"/>
    <property type="molecule type" value="Genomic_DNA"/>
</dbReference>
<keyword evidence="2" id="KW-1185">Reference proteome</keyword>
<dbReference type="AlphaFoldDB" id="A0A553JY65"/>
<dbReference type="Gene3D" id="3.90.1200.10">
    <property type="match status" value="1"/>
</dbReference>
<gene>
    <name evidence="1" type="ORF">FOJ82_12700</name>
</gene>
<dbReference type="InterPro" id="IPR011009">
    <property type="entry name" value="Kinase-like_dom_sf"/>
</dbReference>